<dbReference type="EMBL" id="PGOL01000492">
    <property type="protein sequence ID" value="PKI69561.1"/>
    <property type="molecule type" value="Genomic_DNA"/>
</dbReference>
<dbReference type="Proteomes" id="UP000233551">
    <property type="component" value="Unassembled WGS sequence"/>
</dbReference>
<accession>A0A2I0KM46</accession>
<keyword evidence="3" id="KW-1185">Reference proteome</keyword>
<proteinExistence type="predicted"/>
<name>A0A2I0KM46_PUNGR</name>
<comment type="caution">
    <text evidence="2">The sequence shown here is derived from an EMBL/GenBank/DDBJ whole genome shotgun (WGS) entry which is preliminary data.</text>
</comment>
<reference evidence="2 3" key="1">
    <citation type="submission" date="2017-11" db="EMBL/GenBank/DDBJ databases">
        <title>De-novo sequencing of pomegranate (Punica granatum L.) genome.</title>
        <authorList>
            <person name="Akparov Z."/>
            <person name="Amiraslanov A."/>
            <person name="Hajiyeva S."/>
            <person name="Abbasov M."/>
            <person name="Kaur K."/>
            <person name="Hamwieh A."/>
            <person name="Solovyev V."/>
            <person name="Salamov A."/>
            <person name="Braich B."/>
            <person name="Kosarev P."/>
            <person name="Mahmoud A."/>
            <person name="Hajiyev E."/>
            <person name="Babayeva S."/>
            <person name="Izzatullayeva V."/>
            <person name="Mammadov A."/>
            <person name="Mammadov A."/>
            <person name="Sharifova S."/>
            <person name="Ojaghi J."/>
            <person name="Eynullazada K."/>
            <person name="Bayramov B."/>
            <person name="Abdulazimova A."/>
            <person name="Shahmuradov I."/>
        </authorList>
    </citation>
    <scope>NUCLEOTIDE SEQUENCE [LARGE SCALE GENOMIC DNA]</scope>
    <source>
        <strain evidence="3">cv. AG2017</strain>
        <tissue evidence="2">Leaf</tissue>
    </source>
</reference>
<feature type="region of interest" description="Disordered" evidence="1">
    <location>
        <begin position="50"/>
        <end position="97"/>
    </location>
</feature>
<sequence>MQMNMRLHWLPISTHDPRCFDYLNPRVVGKLKTDDIALVLKMIFEKSETMQCGPPRPVANVDRSPGSPRVCENPKGTKGMIGLPRSSPRTLVSRPESPEIKQKLSHDMRVFLGYPCYI</sequence>
<evidence type="ECO:0000313" key="3">
    <source>
        <dbReference type="Proteomes" id="UP000233551"/>
    </source>
</evidence>
<dbReference type="AlphaFoldDB" id="A0A2I0KM46"/>
<gene>
    <name evidence="2" type="ORF">CRG98_010044</name>
</gene>
<evidence type="ECO:0000256" key="1">
    <source>
        <dbReference type="SAM" id="MobiDB-lite"/>
    </source>
</evidence>
<organism evidence="2 3">
    <name type="scientific">Punica granatum</name>
    <name type="common">Pomegranate</name>
    <dbReference type="NCBI Taxonomy" id="22663"/>
    <lineage>
        <taxon>Eukaryota</taxon>
        <taxon>Viridiplantae</taxon>
        <taxon>Streptophyta</taxon>
        <taxon>Embryophyta</taxon>
        <taxon>Tracheophyta</taxon>
        <taxon>Spermatophyta</taxon>
        <taxon>Magnoliopsida</taxon>
        <taxon>eudicotyledons</taxon>
        <taxon>Gunneridae</taxon>
        <taxon>Pentapetalae</taxon>
        <taxon>rosids</taxon>
        <taxon>malvids</taxon>
        <taxon>Myrtales</taxon>
        <taxon>Lythraceae</taxon>
        <taxon>Punica</taxon>
    </lineage>
</organism>
<evidence type="ECO:0000313" key="2">
    <source>
        <dbReference type="EMBL" id="PKI69561.1"/>
    </source>
</evidence>
<protein>
    <submittedName>
        <fullName evidence="2">Uncharacterized protein</fullName>
    </submittedName>
</protein>